<reference evidence="1 2" key="1">
    <citation type="submission" date="2020-01" db="EMBL/GenBank/DDBJ databases">
        <title>Patterns of diversity and host range of bacteriophage communities associated with bean-nodulatin bacteria.</title>
        <authorList>
            <person name="Vann Cauwenberghe J."/>
            <person name="Santamaria R.I."/>
            <person name="Bustos P."/>
            <person name="Juarez S."/>
            <person name="Gonzalez V."/>
        </authorList>
    </citation>
    <scope>NUCLEOTIDE SEQUENCE [LARGE SCALE GENOMIC DNA]</scope>
</reference>
<name>A0A7S5UWB0_9CAUD</name>
<sequence length="123" mass="14121">MRIADVLVGQHFTFDLARGRFTYEKLKKGYVRSDGLKIRKAQWLPDFEVELVQTPRGIEELHSHSDENGSVRVLKVPIENVQMIVQMHFAGMKDGVKSNILVKSSDGKDLEVDHMLVFLEQRV</sequence>
<evidence type="ECO:0000313" key="1">
    <source>
        <dbReference type="EMBL" id="QIG71241.1"/>
    </source>
</evidence>
<accession>A0A7S5UWB0</accession>
<gene>
    <name evidence="1" type="ORF">EVB93_134</name>
</gene>
<proteinExistence type="predicted"/>
<dbReference type="EMBL" id="MN988521">
    <property type="protein sequence ID" value="QIG71241.1"/>
    <property type="molecule type" value="Genomic_DNA"/>
</dbReference>
<protein>
    <submittedName>
        <fullName evidence="1">Uncharacterized protein</fullName>
    </submittedName>
</protein>
<dbReference type="Proteomes" id="UP000629603">
    <property type="component" value="Segment"/>
</dbReference>
<evidence type="ECO:0000313" key="2">
    <source>
        <dbReference type="Proteomes" id="UP000629603"/>
    </source>
</evidence>
<organism evidence="1 2">
    <name type="scientific">Rhizobium phage RHph_TM30</name>
    <dbReference type="NCBI Taxonomy" id="2509764"/>
    <lineage>
        <taxon>Viruses</taxon>
        <taxon>Duplodnaviria</taxon>
        <taxon>Heunggongvirae</taxon>
        <taxon>Uroviricota</taxon>
        <taxon>Caudoviricetes</taxon>
        <taxon>Kleczkowskaviridae</taxon>
        <taxon>Cuauhnahuacvirus</taxon>
        <taxon>Cuauhnahuacvirus TM30</taxon>
    </lineage>
</organism>
<keyword evidence="2" id="KW-1185">Reference proteome</keyword>